<dbReference type="GO" id="GO:0000160">
    <property type="term" value="P:phosphorelay signal transduction system"/>
    <property type="evidence" value="ECO:0007669"/>
    <property type="project" value="InterPro"/>
</dbReference>
<evidence type="ECO:0000313" key="4">
    <source>
        <dbReference type="EMBL" id="MBB4024434.1"/>
    </source>
</evidence>
<dbReference type="OrthoDB" id="943227at2"/>
<evidence type="ECO:0000313" key="5">
    <source>
        <dbReference type="Proteomes" id="UP000546007"/>
    </source>
</evidence>
<keyword evidence="4" id="KW-0238">DNA-binding</keyword>
<reference evidence="4 5" key="1">
    <citation type="submission" date="2020-08" db="EMBL/GenBank/DDBJ databases">
        <title>Genomic Encyclopedia of Type Strains, Phase IV (KMG-IV): sequencing the most valuable type-strain genomes for metagenomic binning, comparative biology and taxonomic classification.</title>
        <authorList>
            <person name="Goeker M."/>
        </authorList>
    </citation>
    <scope>NUCLEOTIDE SEQUENCE [LARGE SCALE GENOMIC DNA]</scope>
    <source>
        <strain evidence="4 5">DSM 105721</strain>
    </source>
</reference>
<gene>
    <name evidence="4" type="ORF">GGR14_000195</name>
</gene>
<dbReference type="RefSeq" id="WP_124318342.1">
    <property type="nucleotide sequence ID" value="NZ_AP028155.1"/>
</dbReference>
<keyword evidence="1 2" id="KW-0597">Phosphoprotein</keyword>
<dbReference type="SMART" id="SM00448">
    <property type="entry name" value="REC"/>
    <property type="match status" value="1"/>
</dbReference>
<organism evidence="4 5">
    <name type="scientific">Butyricimonas faecihominis</name>
    <dbReference type="NCBI Taxonomy" id="1472416"/>
    <lineage>
        <taxon>Bacteria</taxon>
        <taxon>Pseudomonadati</taxon>
        <taxon>Bacteroidota</taxon>
        <taxon>Bacteroidia</taxon>
        <taxon>Bacteroidales</taxon>
        <taxon>Odoribacteraceae</taxon>
        <taxon>Butyricimonas</taxon>
    </lineage>
</organism>
<name>A0A7W6HU83_9BACT</name>
<dbReference type="SUPFAM" id="SSF52172">
    <property type="entry name" value="CheY-like"/>
    <property type="match status" value="1"/>
</dbReference>
<dbReference type="AlphaFoldDB" id="A0A7W6HU83"/>
<feature type="modified residue" description="4-aspartylphosphate" evidence="2">
    <location>
        <position position="53"/>
    </location>
</feature>
<proteinExistence type="predicted"/>
<dbReference type="Pfam" id="PF00072">
    <property type="entry name" value="Response_reg"/>
    <property type="match status" value="1"/>
</dbReference>
<protein>
    <submittedName>
        <fullName evidence="4">DNA-binding response OmpR family regulator</fullName>
    </submittedName>
</protein>
<dbReference type="EMBL" id="JACIES010000001">
    <property type="protein sequence ID" value="MBB4024434.1"/>
    <property type="molecule type" value="Genomic_DNA"/>
</dbReference>
<dbReference type="GO" id="GO:0003677">
    <property type="term" value="F:DNA binding"/>
    <property type="evidence" value="ECO:0007669"/>
    <property type="project" value="UniProtKB-KW"/>
</dbReference>
<feature type="domain" description="Response regulatory" evidence="3">
    <location>
        <begin position="4"/>
        <end position="114"/>
    </location>
</feature>
<dbReference type="PROSITE" id="PS50110">
    <property type="entry name" value="RESPONSE_REGULATORY"/>
    <property type="match status" value="1"/>
</dbReference>
<dbReference type="GeneID" id="93100650"/>
<comment type="caution">
    <text evidence="4">The sequence shown here is derived from an EMBL/GenBank/DDBJ whole genome shotgun (WGS) entry which is preliminary data.</text>
</comment>
<dbReference type="Gene3D" id="3.40.50.2300">
    <property type="match status" value="1"/>
</dbReference>
<evidence type="ECO:0000256" key="2">
    <source>
        <dbReference type="PROSITE-ProRule" id="PRU00169"/>
    </source>
</evidence>
<dbReference type="InterPro" id="IPR001789">
    <property type="entry name" value="Sig_transdc_resp-reg_receiver"/>
</dbReference>
<evidence type="ECO:0000256" key="1">
    <source>
        <dbReference type="ARBA" id="ARBA00022553"/>
    </source>
</evidence>
<dbReference type="InterPro" id="IPR050595">
    <property type="entry name" value="Bact_response_regulator"/>
</dbReference>
<dbReference type="PANTHER" id="PTHR44591">
    <property type="entry name" value="STRESS RESPONSE REGULATOR PROTEIN 1"/>
    <property type="match status" value="1"/>
</dbReference>
<dbReference type="Proteomes" id="UP000546007">
    <property type="component" value="Unassembled WGS sequence"/>
</dbReference>
<accession>A0A7W6HU83</accession>
<keyword evidence="5" id="KW-1185">Reference proteome</keyword>
<evidence type="ECO:0000259" key="3">
    <source>
        <dbReference type="PROSITE" id="PS50110"/>
    </source>
</evidence>
<dbReference type="InterPro" id="IPR011006">
    <property type="entry name" value="CheY-like_superfamily"/>
</dbReference>
<dbReference type="CDD" id="cd00156">
    <property type="entry name" value="REC"/>
    <property type="match status" value="1"/>
</dbReference>
<sequence length="146" mass="17445">MKIKILYAEDDEFTRKFEIRRLKECGFNVSSVEDGQKAWDEYQKGRYDLLLLDGDMPKMQGEEVMRLVREAGDDIAIVMYSSLPDYSLLNEGVDECIDKGTRNSQEVEWRIKTAFRRSQERKEMNRLKTPKTEKRKTFWDRFKRNS</sequence>
<dbReference type="PANTHER" id="PTHR44591:SF3">
    <property type="entry name" value="RESPONSE REGULATORY DOMAIN-CONTAINING PROTEIN"/>
    <property type="match status" value="1"/>
</dbReference>